<feature type="region of interest" description="Disordered" evidence="16">
    <location>
        <begin position="264"/>
        <end position="284"/>
    </location>
</feature>
<dbReference type="PANTHER" id="PTHR13902">
    <property type="entry name" value="SERINE/THREONINE-PROTEIN KINASE WNK WITH NO LYSINE -RELATED"/>
    <property type="match status" value="1"/>
</dbReference>
<feature type="compositionally biased region" description="Low complexity" evidence="16">
    <location>
        <begin position="843"/>
        <end position="856"/>
    </location>
</feature>
<evidence type="ECO:0000256" key="15">
    <source>
        <dbReference type="SAM" id="Coils"/>
    </source>
</evidence>
<evidence type="ECO:0000256" key="14">
    <source>
        <dbReference type="ARBA" id="ARBA00061662"/>
    </source>
</evidence>
<keyword evidence="9 18" id="KW-0418">Kinase</keyword>
<evidence type="ECO:0000256" key="9">
    <source>
        <dbReference type="ARBA" id="ARBA00022777"/>
    </source>
</evidence>
<dbReference type="Gene3D" id="3.30.200.20">
    <property type="entry name" value="Phosphorylase Kinase, domain 1"/>
    <property type="match status" value="1"/>
</dbReference>
<dbReference type="Pfam" id="PF00069">
    <property type="entry name" value="Pkinase"/>
    <property type="match status" value="1"/>
</dbReference>
<dbReference type="FunFam" id="3.30.200.20:FF:001054">
    <property type="entry name" value="Serine/threonine-protein kinase WNK1"/>
    <property type="match status" value="1"/>
</dbReference>
<feature type="compositionally biased region" description="Basic and acidic residues" evidence="16">
    <location>
        <begin position="758"/>
        <end position="789"/>
    </location>
</feature>
<feature type="region of interest" description="Disordered" evidence="16">
    <location>
        <begin position="1095"/>
        <end position="1119"/>
    </location>
</feature>
<comment type="similarity">
    <text evidence="14">Belongs to the protein kinase superfamily. Ser/Thr protein kinase family. WNK subfamily.</text>
</comment>
<organism evidence="18 19">
    <name type="scientific">Trichinella spiralis</name>
    <name type="common">Trichina worm</name>
    <dbReference type="NCBI Taxonomy" id="6334"/>
    <lineage>
        <taxon>Eukaryota</taxon>
        <taxon>Metazoa</taxon>
        <taxon>Ecdysozoa</taxon>
        <taxon>Nematoda</taxon>
        <taxon>Enoplea</taxon>
        <taxon>Dorylaimia</taxon>
        <taxon>Trichinellida</taxon>
        <taxon>Trichinellidae</taxon>
        <taxon>Trichinella</taxon>
    </lineage>
</organism>
<dbReference type="InterPro" id="IPR056865">
    <property type="entry name" value="CCTL2_WNK"/>
</dbReference>
<dbReference type="Gene3D" id="1.10.510.10">
    <property type="entry name" value="Transferase(Phosphotransferase) domain 1"/>
    <property type="match status" value="1"/>
</dbReference>
<evidence type="ECO:0000256" key="16">
    <source>
        <dbReference type="SAM" id="MobiDB-lite"/>
    </source>
</evidence>
<feature type="compositionally biased region" description="Basic and acidic residues" evidence="16">
    <location>
        <begin position="823"/>
        <end position="833"/>
    </location>
</feature>
<dbReference type="InterPro" id="IPR011009">
    <property type="entry name" value="Kinase-like_dom_sf"/>
</dbReference>
<comment type="cofactor">
    <cofactor evidence="1">
        <name>Mg(2+)</name>
        <dbReference type="ChEBI" id="CHEBI:18420"/>
    </cofactor>
</comment>
<dbReference type="OrthoDB" id="4062651at2759"/>
<keyword evidence="19" id="KW-1185">Reference proteome</keyword>
<reference evidence="18 19" key="1">
    <citation type="submission" date="2015-01" db="EMBL/GenBank/DDBJ databases">
        <title>Evolution of Trichinella species and genotypes.</title>
        <authorList>
            <person name="Korhonen P.K."/>
            <person name="Edoardo P."/>
            <person name="Giuseppe L.R."/>
            <person name="Gasser R.B."/>
        </authorList>
    </citation>
    <scope>NUCLEOTIDE SEQUENCE [LARGE SCALE GENOMIC DNA]</scope>
    <source>
        <strain evidence="18">ISS3</strain>
    </source>
</reference>
<dbReference type="FunFam" id="1.10.510.10:FF:000006">
    <property type="entry name" value="Serine/threonine-protein kinase WNK1 isoform 2"/>
    <property type="match status" value="1"/>
</dbReference>
<dbReference type="InterPro" id="IPR000719">
    <property type="entry name" value="Prot_kinase_dom"/>
</dbReference>
<feature type="compositionally biased region" description="Polar residues" evidence="16">
    <location>
        <begin position="1097"/>
        <end position="1113"/>
    </location>
</feature>
<keyword evidence="5" id="KW-0963">Cytoplasm</keyword>
<evidence type="ECO:0000313" key="18">
    <source>
        <dbReference type="EMBL" id="KRY33535.1"/>
    </source>
</evidence>
<evidence type="ECO:0000313" key="19">
    <source>
        <dbReference type="Proteomes" id="UP000054776"/>
    </source>
</evidence>
<feature type="domain" description="Protein kinase" evidence="17">
    <location>
        <begin position="336"/>
        <end position="610"/>
    </location>
</feature>
<feature type="compositionally biased region" description="Polar residues" evidence="16">
    <location>
        <begin position="881"/>
        <end position="902"/>
    </location>
</feature>
<feature type="compositionally biased region" description="Basic and acidic residues" evidence="16">
    <location>
        <begin position="725"/>
        <end position="745"/>
    </location>
</feature>
<dbReference type="Gene3D" id="3.10.20.90">
    <property type="entry name" value="Phosphatidylinositol 3-kinase Catalytic Subunit, Chain A, domain 1"/>
    <property type="match status" value="1"/>
</dbReference>
<dbReference type="InterPro" id="IPR050588">
    <property type="entry name" value="WNK_Ser-Thr_kinase"/>
</dbReference>
<proteinExistence type="inferred from homology"/>
<dbReference type="GO" id="GO:0005737">
    <property type="term" value="C:cytoplasm"/>
    <property type="evidence" value="ECO:0007669"/>
    <property type="project" value="UniProtKB-SubCell"/>
</dbReference>
<comment type="catalytic activity">
    <reaction evidence="12">
        <text>L-threonyl-[protein] + ATP = O-phospho-L-threonyl-[protein] + ADP + H(+)</text>
        <dbReference type="Rhea" id="RHEA:46608"/>
        <dbReference type="Rhea" id="RHEA-COMP:11060"/>
        <dbReference type="Rhea" id="RHEA-COMP:11605"/>
        <dbReference type="ChEBI" id="CHEBI:15378"/>
        <dbReference type="ChEBI" id="CHEBI:30013"/>
        <dbReference type="ChEBI" id="CHEBI:30616"/>
        <dbReference type="ChEBI" id="CHEBI:61977"/>
        <dbReference type="ChEBI" id="CHEBI:456216"/>
        <dbReference type="EC" id="2.7.11.1"/>
    </reaction>
</comment>
<feature type="compositionally biased region" description="Polar residues" evidence="16">
    <location>
        <begin position="1485"/>
        <end position="1496"/>
    </location>
</feature>
<evidence type="ECO:0000256" key="13">
    <source>
        <dbReference type="ARBA" id="ARBA00048679"/>
    </source>
</evidence>
<sequence length="1683" mass="184572">MFDFSAPWATPSHLRNDTGRSIHSGRCSWPVTALCCRPGRLLNHRSVASIFIEVFFTFIYAALRVNVDRFRINSLFFEEIVAEGQPAVRIVTYPILATCLWSSCGFTSPSNCSPILRWVTVVGNSRPSILLAYCCLSVMQVNDGSSGKKPPDEAPKEDKKSSNDGTRASSSSAGTGEMEPACTRACCPSNDSANAVETKTGDSSPALPCRLERRQRKFALKEMETPAIISEDFFGAEEKSRLRLLEADWGKKILQRRRVWQRNQRIRQASGEKSSDSPQFDASRRYHSLSGSSELLDISHFSDEGEDVAETELSKEEESELLEDKAIDQSVDGRFLKFEEEIGRGSFKTVFRGLDTESGVSVAWCELQETKLSKAERQRFREEAKMLKTLTHPNIVRFYDFWEINAGKRKCIVLVTELMTSGTLKLYIKRFKKINVKVLKSWCRQILKGLAFLHSRDPPVIHRDLKCDNIFITGTTGSVKIGDLGLATLKDKSCPKSVIGARSASQSTGRRLTSTPEFMAPEMYEENYDESVDVYAFGMCMLEMITGEYPYSECQFPAHIYKKVIQGQKPQCFEKIPTDSPDMREIIDRCTRLRPEERYTARDLLIHNFFMPEELIGLRIEIKDRDAVISTTNNEIQLLLRVLDAKKRKEYKQKENEAIQFPFNLQMDKTEDVVKDMVKCHLVIEEDARTIGKLLQDKIVQITKARELYQKEKERIKAQEQQQKQTEEPKVQEELTKPKVEDNGKVEQQSSCMVTSTVEEHKSNAEEKKIDHPKNDDEQKLQQRERTEQVKNLPPPPPILEAVSVVKPQAEKQSCESGYESAKTMERADEDIKPPVQPTVAVNEPTTSTSATNATETKAELAPNTNHESTATTSGKTTTAEPQTMETLKTAESNASSDSKSGGLQEVVDELTKKKSQRHKKDGLTLKVLNVTHEEAQPVISCQLDTQNKSIKFQFAPVGDNPQYIAEAFVGKSYINEKQATICSGQLEKVVEVLKGDPESLSGLVLSDNDRSPSATRAGSSVNSSSTSEKEQVSYGMFKKPEMKKKQSLSNTLALKVIAGAAGASHSNPSTAEVTDSYPPTFPLSVSLPDFPEAMRCSSTTTGANLSRQSSRTQKSKLLVDNVVETESTKQNPPAGAKSNETAAAATCCSSSTSACGTSSKITSEPADDGHSQVDNDQLSTNKRQVESGEACLQPRATVELAAGVGEPVKEQDGSASAVPKDKAQPVEVATMAAAAAGVAASELSKTVAEKEDVTAAQGNAHLKQERSLPTLSTDLVAKTDNRTVVTAGIQSAAGATEEQLRNAKSVPTAIHRSADEVRPPVADIGQLAKELCKLIDLKREPSNGSGGGGANNSNNANTVAATVEQTSSSSASAPIVVAAAAAVAGGGRTTTARSEPPVAAKLVDTAAPNTTNPALKESSGVARGQQQQEKIELERQMLQTTNALKQLLSRQKKEMDRLIADTVAKHRRELEAFCVQRGFGESVASRTKQQQQQRPLSLRNDGPVAELTTSSATGKIQGGPTDQKMNLEPQPSTSATVNVSKKAYTDPAINNQQQQQPTVQQQAPKTMREVMNRRLKNFMNDIGKVSTTVGSRSRMAAKVAQIGESRLLRDPVAARLASAAGVELLPNGSSRKVSCPAVADHSQRNCYIPRLSSKRLFNGSRRSRNAAQKQHESEKLNQNDDA</sequence>
<comment type="subcellular location">
    <subcellularLocation>
        <location evidence="2">Cytoplasm</location>
    </subcellularLocation>
</comment>
<feature type="compositionally biased region" description="Low complexity" evidence="16">
    <location>
        <begin position="1151"/>
        <end position="1160"/>
    </location>
</feature>
<keyword evidence="11 15" id="KW-0175">Coiled coil</keyword>
<evidence type="ECO:0000256" key="6">
    <source>
        <dbReference type="ARBA" id="ARBA00022527"/>
    </source>
</evidence>
<dbReference type="GO" id="GO:0071474">
    <property type="term" value="P:cellular hyperosmotic response"/>
    <property type="evidence" value="ECO:0007669"/>
    <property type="project" value="UniProtKB-ARBA"/>
</dbReference>
<dbReference type="EC" id="2.7.11.1" evidence="3"/>
<dbReference type="GO" id="GO:0140694">
    <property type="term" value="P:membraneless organelle assembly"/>
    <property type="evidence" value="ECO:0007669"/>
    <property type="project" value="UniProtKB-ARBA"/>
</dbReference>
<dbReference type="GO" id="GO:0006884">
    <property type="term" value="P:cell volume homeostasis"/>
    <property type="evidence" value="ECO:0007669"/>
    <property type="project" value="UniProtKB-ARBA"/>
</dbReference>
<dbReference type="Pfam" id="PF24889">
    <property type="entry name" value="CCTL2_WNK"/>
    <property type="match status" value="1"/>
</dbReference>
<feature type="region of interest" description="Disordered" evidence="16">
    <location>
        <begin position="1653"/>
        <end position="1683"/>
    </location>
</feature>
<accession>A0A0V1B9A2</accession>
<dbReference type="SUPFAM" id="SSF56112">
    <property type="entry name" value="Protein kinase-like (PK-like)"/>
    <property type="match status" value="1"/>
</dbReference>
<evidence type="ECO:0000256" key="12">
    <source>
        <dbReference type="ARBA" id="ARBA00047899"/>
    </source>
</evidence>
<dbReference type="Proteomes" id="UP000054776">
    <property type="component" value="Unassembled WGS sequence"/>
</dbReference>
<dbReference type="SMART" id="SM00220">
    <property type="entry name" value="S_TKc"/>
    <property type="match status" value="1"/>
</dbReference>
<feature type="compositionally biased region" description="Basic and acidic residues" evidence="16">
    <location>
        <begin position="149"/>
        <end position="162"/>
    </location>
</feature>
<evidence type="ECO:0000256" key="2">
    <source>
        <dbReference type="ARBA" id="ARBA00004496"/>
    </source>
</evidence>
<keyword evidence="10" id="KW-0067">ATP-binding</keyword>
<protein>
    <recommendedName>
        <fullName evidence="3">non-specific serine/threonine protein kinase</fullName>
        <ecNumber evidence="3">2.7.11.1</ecNumber>
    </recommendedName>
</protein>
<evidence type="ECO:0000256" key="5">
    <source>
        <dbReference type="ARBA" id="ARBA00022490"/>
    </source>
</evidence>
<evidence type="ECO:0000256" key="10">
    <source>
        <dbReference type="ARBA" id="ARBA00022840"/>
    </source>
</evidence>
<dbReference type="EMBL" id="JYDH01000080">
    <property type="protein sequence ID" value="KRY33535.1"/>
    <property type="molecule type" value="Genomic_DNA"/>
</dbReference>
<dbReference type="GO" id="GO:0004674">
    <property type="term" value="F:protein serine/threonine kinase activity"/>
    <property type="evidence" value="ECO:0007669"/>
    <property type="project" value="UniProtKB-KW"/>
</dbReference>
<dbReference type="GO" id="GO:0140693">
    <property type="term" value="F:molecular condensate scaffold activity"/>
    <property type="evidence" value="ECO:0007669"/>
    <property type="project" value="UniProtKB-ARBA"/>
</dbReference>
<evidence type="ECO:0000256" key="3">
    <source>
        <dbReference type="ARBA" id="ARBA00012513"/>
    </source>
</evidence>
<feature type="compositionally biased region" description="Low complexity" evidence="16">
    <location>
        <begin position="869"/>
        <end position="880"/>
    </location>
</feature>
<keyword evidence="4" id="KW-0217">Developmental protein</keyword>
<feature type="compositionally biased region" description="Polar residues" evidence="16">
    <location>
        <begin position="746"/>
        <end position="757"/>
    </location>
</feature>
<feature type="compositionally biased region" description="Low complexity" evidence="16">
    <location>
        <begin position="1014"/>
        <end position="1027"/>
    </location>
</feature>
<keyword evidence="7" id="KW-0808">Transferase</keyword>
<feature type="region of interest" description="Disordered" evidence="16">
    <location>
        <begin position="1003"/>
        <end position="1034"/>
    </location>
</feature>
<dbReference type="PROSITE" id="PS50011">
    <property type="entry name" value="PROTEIN_KINASE_DOM"/>
    <property type="match status" value="1"/>
</dbReference>
<comment type="catalytic activity">
    <reaction evidence="13">
        <text>L-seryl-[protein] + ATP = O-phospho-L-seryl-[protein] + ADP + H(+)</text>
        <dbReference type="Rhea" id="RHEA:17989"/>
        <dbReference type="Rhea" id="RHEA-COMP:9863"/>
        <dbReference type="Rhea" id="RHEA-COMP:11604"/>
        <dbReference type="ChEBI" id="CHEBI:15378"/>
        <dbReference type="ChEBI" id="CHEBI:29999"/>
        <dbReference type="ChEBI" id="CHEBI:30616"/>
        <dbReference type="ChEBI" id="CHEBI:83421"/>
        <dbReference type="ChEBI" id="CHEBI:456216"/>
        <dbReference type="EC" id="2.7.11.1"/>
    </reaction>
</comment>
<dbReference type="PROSITE" id="PS00108">
    <property type="entry name" value="PROTEIN_KINASE_ST"/>
    <property type="match status" value="1"/>
</dbReference>
<gene>
    <name evidence="18" type="primary">Wnk1</name>
    <name evidence="18" type="ORF">T01_9388</name>
</gene>
<keyword evidence="6" id="KW-0723">Serine/threonine-protein kinase</keyword>
<feature type="region of interest" description="Disordered" evidence="16">
    <location>
        <begin position="144"/>
        <end position="180"/>
    </location>
</feature>
<feature type="region of interest" description="Disordered" evidence="16">
    <location>
        <begin position="1151"/>
        <end position="1176"/>
    </location>
</feature>
<evidence type="ECO:0000256" key="11">
    <source>
        <dbReference type="ARBA" id="ARBA00023054"/>
    </source>
</evidence>
<feature type="region of interest" description="Disordered" evidence="16">
    <location>
        <begin position="1482"/>
        <end position="1537"/>
    </location>
</feature>
<feature type="coiled-coil region" evidence="15">
    <location>
        <begin position="1431"/>
        <end position="1462"/>
    </location>
</feature>
<evidence type="ECO:0000256" key="1">
    <source>
        <dbReference type="ARBA" id="ARBA00001946"/>
    </source>
</evidence>
<dbReference type="InterPro" id="IPR024678">
    <property type="entry name" value="Kinase_OSR1/WNK_CCT"/>
</dbReference>
<feature type="region of interest" description="Disordered" evidence="16">
    <location>
        <begin position="719"/>
        <end position="920"/>
    </location>
</feature>
<dbReference type="Pfam" id="PF12202">
    <property type="entry name" value="OSR1_C"/>
    <property type="match status" value="1"/>
</dbReference>
<name>A0A0V1B9A2_TRISP</name>
<evidence type="ECO:0000256" key="8">
    <source>
        <dbReference type="ARBA" id="ARBA00022741"/>
    </source>
</evidence>
<comment type="caution">
    <text evidence="18">The sequence shown here is derived from an EMBL/GenBank/DDBJ whole genome shotgun (WGS) entry which is preliminary data.</text>
</comment>
<dbReference type="GO" id="GO:0005524">
    <property type="term" value="F:ATP binding"/>
    <property type="evidence" value="ECO:0007669"/>
    <property type="project" value="UniProtKB-KW"/>
</dbReference>
<evidence type="ECO:0000256" key="4">
    <source>
        <dbReference type="ARBA" id="ARBA00022473"/>
    </source>
</evidence>
<dbReference type="InterPro" id="IPR008271">
    <property type="entry name" value="Ser/Thr_kinase_AS"/>
</dbReference>
<evidence type="ECO:0000256" key="7">
    <source>
        <dbReference type="ARBA" id="ARBA00022679"/>
    </source>
</evidence>
<evidence type="ECO:0000259" key="17">
    <source>
        <dbReference type="PROSITE" id="PS50011"/>
    </source>
</evidence>
<feature type="compositionally biased region" description="Basic and acidic residues" evidence="16">
    <location>
        <begin position="1670"/>
        <end position="1683"/>
    </location>
</feature>
<dbReference type="CDD" id="cd13983">
    <property type="entry name" value="STKc_WNK"/>
    <property type="match status" value="1"/>
</dbReference>
<keyword evidence="8" id="KW-0547">Nucleotide-binding</keyword>